<dbReference type="EMBL" id="JAPDRQ010000091">
    <property type="protein sequence ID" value="KAJ9655681.1"/>
    <property type="molecule type" value="Genomic_DNA"/>
</dbReference>
<gene>
    <name evidence="1" type="ORF">H2198_005478</name>
</gene>
<keyword evidence="2" id="KW-1185">Reference proteome</keyword>
<evidence type="ECO:0000313" key="1">
    <source>
        <dbReference type="EMBL" id="KAJ9655681.1"/>
    </source>
</evidence>
<sequence length="500" mass="56350">MASEQCPTVDNASVKRRARAACDACRARKVKCTYDDSQVSCQACRDLNVNCTQDRPRKRRGPTSRYFEDEQRRKQQQELPLCSPIVLWHPPEQLHGRQGLEKLAPLFVIQQVVNDWFDLVHPVAPILHRESFIQQLNDASDQHHQDFICLVVSICAATVTTLRRRAAEYAAMVTVEKCYQIICNADRVRDPNLPISLSQCQTKYNVAVALGAHNGMDHAQSQIMIAEVTAMVGRLVHYDMQNLVLCDRELVKRLFWLCFAGQCTLGLHGRPYVMPINAFADIEPLRPRNLNDKELCDIPSSDETWHGHSRSYVPGLNALIDLFMLWYRSQQGHTSNLTHLQGYLDQVLSSLDQIPPELRWRGGLSKPPKSNFGTDVQMVNLYITQIHIRSFLLDQMASAVQSSQNATAISEINNSRQNLINDMLAIVYQMPEDTLEANGNSLISKLRDIGLALLNGSSSEIAFVNLDRLLAKLDRLDVRPGTQVDSISPMTTFTSPGFPS</sequence>
<evidence type="ECO:0000313" key="2">
    <source>
        <dbReference type="Proteomes" id="UP001172386"/>
    </source>
</evidence>
<organism evidence="1 2">
    <name type="scientific">Neophaeococcomyces mojaviensis</name>
    <dbReference type="NCBI Taxonomy" id="3383035"/>
    <lineage>
        <taxon>Eukaryota</taxon>
        <taxon>Fungi</taxon>
        <taxon>Dikarya</taxon>
        <taxon>Ascomycota</taxon>
        <taxon>Pezizomycotina</taxon>
        <taxon>Eurotiomycetes</taxon>
        <taxon>Chaetothyriomycetidae</taxon>
        <taxon>Chaetothyriales</taxon>
        <taxon>Chaetothyriales incertae sedis</taxon>
        <taxon>Neophaeococcomyces</taxon>
    </lineage>
</organism>
<accession>A0ACC3A5S7</accession>
<name>A0ACC3A5S7_9EURO</name>
<comment type="caution">
    <text evidence="1">The sequence shown here is derived from an EMBL/GenBank/DDBJ whole genome shotgun (WGS) entry which is preliminary data.</text>
</comment>
<dbReference type="Proteomes" id="UP001172386">
    <property type="component" value="Unassembled WGS sequence"/>
</dbReference>
<proteinExistence type="predicted"/>
<reference evidence="1" key="1">
    <citation type="submission" date="2022-10" db="EMBL/GenBank/DDBJ databases">
        <title>Culturing micro-colonial fungi from biological soil crusts in the Mojave desert and describing Neophaeococcomyces mojavensis, and introducing the new genera and species Taxawa tesnikishii.</title>
        <authorList>
            <person name="Kurbessoian T."/>
            <person name="Stajich J.E."/>
        </authorList>
    </citation>
    <scope>NUCLEOTIDE SEQUENCE</scope>
    <source>
        <strain evidence="1">JES_112</strain>
    </source>
</reference>
<protein>
    <submittedName>
        <fullName evidence="1">Uncharacterized protein</fullName>
    </submittedName>
</protein>